<comment type="caution">
    <text evidence="3">The sequence shown here is derived from an EMBL/GenBank/DDBJ whole genome shotgun (WGS) entry which is preliminary data.</text>
</comment>
<feature type="disulfide bond" evidence="1">
    <location>
        <begin position="77"/>
        <end position="126"/>
    </location>
</feature>
<dbReference type="Proteomes" id="UP000606194">
    <property type="component" value="Unassembled WGS sequence"/>
</dbReference>
<name>A0A918G9J1_9ACTN</name>
<organism evidence="3 4">
    <name type="scientific">Streptomyces humidus</name>
    <dbReference type="NCBI Taxonomy" id="52259"/>
    <lineage>
        <taxon>Bacteria</taxon>
        <taxon>Bacillati</taxon>
        <taxon>Actinomycetota</taxon>
        <taxon>Actinomycetes</taxon>
        <taxon>Kitasatosporales</taxon>
        <taxon>Streptomycetaceae</taxon>
        <taxon>Streptomyces</taxon>
    </lineage>
</organism>
<dbReference type="GO" id="GO:0019433">
    <property type="term" value="P:triglyceride catabolic process"/>
    <property type="evidence" value="ECO:0007669"/>
    <property type="project" value="TreeGrafter"/>
</dbReference>
<evidence type="ECO:0000313" key="4">
    <source>
        <dbReference type="Proteomes" id="UP000606194"/>
    </source>
</evidence>
<dbReference type="PANTHER" id="PTHR37981">
    <property type="entry name" value="LIPASE 2"/>
    <property type="match status" value="1"/>
</dbReference>
<dbReference type="PANTHER" id="PTHR37981:SF1">
    <property type="entry name" value="SGNH HYDROLASE-TYPE ESTERASE DOMAIN-CONTAINING PROTEIN"/>
    <property type="match status" value="1"/>
</dbReference>
<proteinExistence type="predicted"/>
<reference evidence="3" key="1">
    <citation type="journal article" date="2014" name="Int. J. Syst. Evol. Microbiol.">
        <title>Complete genome sequence of Corynebacterium casei LMG S-19264T (=DSM 44701T), isolated from a smear-ripened cheese.</title>
        <authorList>
            <consortium name="US DOE Joint Genome Institute (JGI-PGF)"/>
            <person name="Walter F."/>
            <person name="Albersmeier A."/>
            <person name="Kalinowski J."/>
            <person name="Ruckert C."/>
        </authorList>
    </citation>
    <scope>NUCLEOTIDE SEQUENCE</scope>
    <source>
        <strain evidence="3">JCM 4386</strain>
    </source>
</reference>
<dbReference type="InterPro" id="IPR037460">
    <property type="entry name" value="SEST-like"/>
</dbReference>
<keyword evidence="4" id="KW-1185">Reference proteome</keyword>
<accession>A0A918G9J1</accession>
<dbReference type="GO" id="GO:0004806">
    <property type="term" value="F:triacylglycerol lipase activity"/>
    <property type="evidence" value="ECO:0007669"/>
    <property type="project" value="TreeGrafter"/>
</dbReference>
<dbReference type="AlphaFoldDB" id="A0A918G9J1"/>
<gene>
    <name evidence="3" type="ORF">GCM10010269_74990</name>
</gene>
<dbReference type="Gene3D" id="3.40.50.1110">
    <property type="entry name" value="SGNH hydrolase"/>
    <property type="match status" value="1"/>
</dbReference>
<evidence type="ECO:0000259" key="2">
    <source>
        <dbReference type="Pfam" id="PF13472"/>
    </source>
</evidence>
<dbReference type="EMBL" id="BMTL01000046">
    <property type="protein sequence ID" value="GGS25296.1"/>
    <property type="molecule type" value="Genomic_DNA"/>
</dbReference>
<dbReference type="Pfam" id="PF13472">
    <property type="entry name" value="Lipase_GDSL_2"/>
    <property type="match status" value="1"/>
</dbReference>
<evidence type="ECO:0000256" key="1">
    <source>
        <dbReference type="PIRSR" id="PIRSR637460-2"/>
    </source>
</evidence>
<reference evidence="3" key="2">
    <citation type="submission" date="2020-09" db="EMBL/GenBank/DDBJ databases">
        <authorList>
            <person name="Sun Q."/>
            <person name="Ohkuma M."/>
        </authorList>
    </citation>
    <scope>NUCLEOTIDE SEQUENCE</scope>
    <source>
        <strain evidence="3">JCM 4386</strain>
    </source>
</reference>
<sequence>MGVAYQAQGSGRHISEDAPCERQYVSITDGTDKVRGKIEQTGEKLSATLKEVARRAPQAEIYVVGYPAILPSDGTECGRELPIAPGDVTYLREKEEQLNAMLKQRAEAAGTHYVDTYTPFEGHDACADAGTRWIEPLLDDDAAAVHPNGRGERAMADAVVHTLATSK</sequence>
<dbReference type="InterPro" id="IPR036514">
    <property type="entry name" value="SGNH_hydro_sf"/>
</dbReference>
<dbReference type="SUPFAM" id="SSF52266">
    <property type="entry name" value="SGNH hydrolase"/>
    <property type="match status" value="1"/>
</dbReference>
<keyword evidence="1" id="KW-1015">Disulfide bond</keyword>
<protein>
    <recommendedName>
        <fullName evidence="2">SGNH hydrolase-type esterase domain-containing protein</fullName>
    </recommendedName>
</protein>
<evidence type="ECO:0000313" key="3">
    <source>
        <dbReference type="EMBL" id="GGS25296.1"/>
    </source>
</evidence>
<dbReference type="CDD" id="cd01823">
    <property type="entry name" value="SEST_like"/>
    <property type="match status" value="1"/>
</dbReference>
<feature type="domain" description="SGNH hydrolase-type esterase" evidence="2">
    <location>
        <begin position="21"/>
        <end position="154"/>
    </location>
</feature>
<dbReference type="InterPro" id="IPR013830">
    <property type="entry name" value="SGNH_hydro"/>
</dbReference>